<dbReference type="PANTHER" id="PTHR11722:SF0">
    <property type="entry name" value="LARGE RIBOSOMAL SUBUNIT PROTEIN EL13"/>
    <property type="match status" value="1"/>
</dbReference>
<dbReference type="GO" id="GO:0006412">
    <property type="term" value="P:translation"/>
    <property type="evidence" value="ECO:0007669"/>
    <property type="project" value="InterPro"/>
</dbReference>
<evidence type="ECO:0000256" key="1">
    <source>
        <dbReference type="ARBA" id="ARBA00005640"/>
    </source>
</evidence>
<dbReference type="Proteomes" id="UP000270296">
    <property type="component" value="Unassembled WGS sequence"/>
</dbReference>
<keyword evidence="7" id="KW-1185">Reference proteome</keyword>
<reference evidence="8" key="1">
    <citation type="submission" date="2016-06" db="UniProtKB">
        <authorList>
            <consortium name="WormBaseParasite"/>
        </authorList>
    </citation>
    <scope>IDENTIFICATION</scope>
</reference>
<keyword evidence="2" id="KW-0689">Ribosomal protein</keyword>
<reference evidence="6 7" key="2">
    <citation type="submission" date="2018-11" db="EMBL/GenBank/DDBJ databases">
        <authorList>
            <consortium name="Pathogen Informatics"/>
        </authorList>
    </citation>
    <scope>NUCLEOTIDE SEQUENCE [LARGE SCALE GENOMIC DNA]</scope>
</reference>
<accession>A0A183J2R7</accession>
<evidence type="ECO:0000256" key="5">
    <source>
        <dbReference type="ARBA" id="ARBA00035321"/>
    </source>
</evidence>
<evidence type="ECO:0000313" key="8">
    <source>
        <dbReference type="WBParaSite" id="SBAD_0001052901-mRNA-1"/>
    </source>
</evidence>
<dbReference type="AlphaFoldDB" id="A0A183J2R7"/>
<dbReference type="GO" id="GO:0003723">
    <property type="term" value="F:RNA binding"/>
    <property type="evidence" value="ECO:0007669"/>
    <property type="project" value="TreeGrafter"/>
</dbReference>
<dbReference type="Pfam" id="PF01294">
    <property type="entry name" value="Ribosomal_L13e"/>
    <property type="match status" value="1"/>
</dbReference>
<dbReference type="InterPro" id="IPR001380">
    <property type="entry name" value="Ribosomal_eL13"/>
</dbReference>
<protein>
    <recommendedName>
        <fullName evidence="4">Large ribosomal subunit protein eL13</fullName>
    </recommendedName>
    <alternativeName>
        <fullName evidence="5">60S ribosomal protein L13</fullName>
    </alternativeName>
</protein>
<proteinExistence type="inferred from homology"/>
<evidence type="ECO:0000313" key="6">
    <source>
        <dbReference type="EMBL" id="VDP29555.1"/>
    </source>
</evidence>
<gene>
    <name evidence="6" type="ORF">SBAD_LOCUS10166</name>
</gene>
<dbReference type="GO" id="GO:0003735">
    <property type="term" value="F:structural constituent of ribosome"/>
    <property type="evidence" value="ECO:0007669"/>
    <property type="project" value="InterPro"/>
</dbReference>
<comment type="similarity">
    <text evidence="1">Belongs to the eukaryotic ribosomal protein eL13 family.</text>
</comment>
<name>A0A183J2R7_9BILA</name>
<evidence type="ECO:0000313" key="7">
    <source>
        <dbReference type="Proteomes" id="UP000270296"/>
    </source>
</evidence>
<sequence>MVKRNQMIPNAHFHKDWKKHVKTFFNQPMKKKRRYLTRVQKALAIAPRPAKGPLRPIVRCPSSRYSTRLRLGRGFTLEELKVNVICFVNVFQLMTTQRVIT</sequence>
<dbReference type="EMBL" id="UZAM01013709">
    <property type="protein sequence ID" value="VDP29555.1"/>
    <property type="molecule type" value="Genomic_DNA"/>
</dbReference>
<dbReference type="GO" id="GO:0022625">
    <property type="term" value="C:cytosolic large ribosomal subunit"/>
    <property type="evidence" value="ECO:0007669"/>
    <property type="project" value="TreeGrafter"/>
</dbReference>
<evidence type="ECO:0000256" key="3">
    <source>
        <dbReference type="ARBA" id="ARBA00023274"/>
    </source>
</evidence>
<keyword evidence="3" id="KW-0687">Ribonucleoprotein</keyword>
<organism evidence="8">
    <name type="scientific">Soboliphyme baturini</name>
    <dbReference type="NCBI Taxonomy" id="241478"/>
    <lineage>
        <taxon>Eukaryota</taxon>
        <taxon>Metazoa</taxon>
        <taxon>Ecdysozoa</taxon>
        <taxon>Nematoda</taxon>
        <taxon>Enoplea</taxon>
        <taxon>Dorylaimia</taxon>
        <taxon>Dioctophymatida</taxon>
        <taxon>Dioctophymatoidea</taxon>
        <taxon>Soboliphymatidae</taxon>
        <taxon>Soboliphyme</taxon>
    </lineage>
</organism>
<evidence type="ECO:0000256" key="4">
    <source>
        <dbReference type="ARBA" id="ARBA00035216"/>
    </source>
</evidence>
<dbReference type="OrthoDB" id="10264538at2759"/>
<dbReference type="PANTHER" id="PTHR11722">
    <property type="entry name" value="60S RIBOSOMAL PROTEIN L13"/>
    <property type="match status" value="1"/>
</dbReference>
<dbReference type="WBParaSite" id="SBAD_0001052901-mRNA-1">
    <property type="protein sequence ID" value="SBAD_0001052901-mRNA-1"/>
    <property type="gene ID" value="SBAD_0001052901"/>
</dbReference>
<evidence type="ECO:0000256" key="2">
    <source>
        <dbReference type="ARBA" id="ARBA00022980"/>
    </source>
</evidence>